<evidence type="ECO:0000256" key="1">
    <source>
        <dbReference type="SAM" id="SignalP"/>
    </source>
</evidence>
<evidence type="ECO:0000313" key="2">
    <source>
        <dbReference type="EMBL" id="MFD1384867.1"/>
    </source>
</evidence>
<dbReference type="Proteomes" id="UP001597059">
    <property type="component" value="Unassembled WGS sequence"/>
</dbReference>
<organism evidence="2 3">
    <name type="scientific">Rhodanobacter aciditrophus</name>
    <dbReference type="NCBI Taxonomy" id="1623218"/>
    <lineage>
        <taxon>Bacteria</taxon>
        <taxon>Pseudomonadati</taxon>
        <taxon>Pseudomonadota</taxon>
        <taxon>Gammaproteobacteria</taxon>
        <taxon>Lysobacterales</taxon>
        <taxon>Rhodanobacteraceae</taxon>
        <taxon>Rhodanobacter</taxon>
    </lineage>
</organism>
<name>A0ABW4B4D8_9GAMM</name>
<accession>A0ABW4B4D8</accession>
<evidence type="ECO:0000313" key="3">
    <source>
        <dbReference type="Proteomes" id="UP001597059"/>
    </source>
</evidence>
<dbReference type="RefSeq" id="WP_377369497.1">
    <property type="nucleotide sequence ID" value="NZ_JBHTMN010000018.1"/>
</dbReference>
<keyword evidence="1" id="KW-0732">Signal</keyword>
<reference evidence="3" key="1">
    <citation type="journal article" date="2019" name="Int. J. Syst. Evol. Microbiol.">
        <title>The Global Catalogue of Microorganisms (GCM) 10K type strain sequencing project: providing services to taxonomists for standard genome sequencing and annotation.</title>
        <authorList>
            <consortium name="The Broad Institute Genomics Platform"/>
            <consortium name="The Broad Institute Genome Sequencing Center for Infectious Disease"/>
            <person name="Wu L."/>
            <person name="Ma J."/>
        </authorList>
    </citation>
    <scope>NUCLEOTIDE SEQUENCE [LARGE SCALE GENOMIC DNA]</scope>
    <source>
        <strain evidence="3">JCM 30774</strain>
    </source>
</reference>
<feature type="chain" id="PRO_5045968774" evidence="1">
    <location>
        <begin position="22"/>
        <end position="238"/>
    </location>
</feature>
<feature type="signal peptide" evidence="1">
    <location>
        <begin position="1"/>
        <end position="21"/>
    </location>
</feature>
<protein>
    <submittedName>
        <fullName evidence="2">DUF3108 domain-containing protein</fullName>
    </submittedName>
</protein>
<comment type="caution">
    <text evidence="2">The sequence shown here is derived from an EMBL/GenBank/DDBJ whole genome shotgun (WGS) entry which is preliminary data.</text>
</comment>
<sequence>MGMIKKVIFFSLFFQIMPVLASTPASPVHFIPSFQATYSTIWEKGISFKVEGKQTLTQQKPNLWHFEFSADTLLASLSESVTFRATKNAIRPLNYHYKSRLLNKKREAKLTFDWNNMKVLNDVESKPWKMDITNKTIDRLGLQLQVRYDLIHGKETLKYDVADGGKIKHYTFKKGKTEQIKTKLGTLDVVKVIRTDNLTDKRQSYFWFAPEYDFLLVRMEHHEKGESYILDLEKVIEL</sequence>
<dbReference type="EMBL" id="JBHTMN010000018">
    <property type="protein sequence ID" value="MFD1384867.1"/>
    <property type="molecule type" value="Genomic_DNA"/>
</dbReference>
<dbReference type="Pfam" id="PF11306">
    <property type="entry name" value="DUF3108"/>
    <property type="match status" value="1"/>
</dbReference>
<gene>
    <name evidence="2" type="ORF">ACFQ45_15975</name>
</gene>
<dbReference type="InterPro" id="IPR021457">
    <property type="entry name" value="DUF3108"/>
</dbReference>
<keyword evidence="3" id="KW-1185">Reference proteome</keyword>
<proteinExistence type="predicted"/>